<evidence type="ECO:0000256" key="1">
    <source>
        <dbReference type="SAM" id="SignalP"/>
    </source>
</evidence>
<name>A0A7C9PPN1_9MICO</name>
<keyword evidence="3" id="KW-1185">Reference proteome</keyword>
<evidence type="ECO:0000313" key="3">
    <source>
        <dbReference type="Proteomes" id="UP000479756"/>
    </source>
</evidence>
<feature type="signal peptide" evidence="1">
    <location>
        <begin position="1"/>
        <end position="23"/>
    </location>
</feature>
<dbReference type="EMBL" id="JAAGWZ010000005">
    <property type="protein sequence ID" value="NEM92494.1"/>
    <property type="molecule type" value="Genomic_DNA"/>
</dbReference>
<dbReference type="GO" id="GO:0015562">
    <property type="term" value="F:efflux transmembrane transporter activity"/>
    <property type="evidence" value="ECO:0007669"/>
    <property type="project" value="TreeGrafter"/>
</dbReference>
<sequence>MRRALLAATVAVAALLLAGCTPAAVHPADPEPSYAGPAKVTVKRKTIIPVLSLGAEVRSDVEYQVTAPVAGTIRRGAHDQPVITAPDGTTHAVDLPTGARITDILVADGQRVAKGLPIALATETGFALVAAVEGADLLRFAVTPLSAKAQIVASGSPFDCRFLDPRPTTLPDSKDEHLMACQIPDDQPVVLGMTGTIAFRFPGATDVLTLPTLAVAGTLDNGAVTLVRGGSRSTVKVGLGITDGFDVQITSGLHEGDTVEVPSPSLFNG</sequence>
<organism evidence="2 3">
    <name type="scientific">Galbitalea soli</name>
    <dbReference type="NCBI Taxonomy" id="1268042"/>
    <lineage>
        <taxon>Bacteria</taxon>
        <taxon>Bacillati</taxon>
        <taxon>Actinomycetota</taxon>
        <taxon>Actinomycetes</taxon>
        <taxon>Micrococcales</taxon>
        <taxon>Microbacteriaceae</taxon>
        <taxon>Galbitalea</taxon>
    </lineage>
</organism>
<dbReference type="PROSITE" id="PS51257">
    <property type="entry name" value="PROKAR_LIPOPROTEIN"/>
    <property type="match status" value="1"/>
</dbReference>
<feature type="chain" id="PRO_5028848342" description="Efflux RND transporter periplasmic adaptor subunit" evidence="1">
    <location>
        <begin position="24"/>
        <end position="269"/>
    </location>
</feature>
<dbReference type="RefSeq" id="WP_163474549.1">
    <property type="nucleotide sequence ID" value="NZ_JAAGWZ010000005.1"/>
</dbReference>
<dbReference type="AlphaFoldDB" id="A0A7C9PPN1"/>
<dbReference type="GO" id="GO:1990281">
    <property type="term" value="C:efflux pump complex"/>
    <property type="evidence" value="ECO:0007669"/>
    <property type="project" value="TreeGrafter"/>
</dbReference>
<evidence type="ECO:0008006" key="4">
    <source>
        <dbReference type="Google" id="ProtNLM"/>
    </source>
</evidence>
<keyword evidence="1" id="KW-0732">Signal</keyword>
<evidence type="ECO:0000313" key="2">
    <source>
        <dbReference type="EMBL" id="NEM92494.1"/>
    </source>
</evidence>
<dbReference type="Gene3D" id="2.40.420.20">
    <property type="match status" value="1"/>
</dbReference>
<protein>
    <recommendedName>
        <fullName evidence="4">Efflux RND transporter periplasmic adaptor subunit</fullName>
    </recommendedName>
</protein>
<dbReference type="PANTHER" id="PTHR30469">
    <property type="entry name" value="MULTIDRUG RESISTANCE PROTEIN MDTA"/>
    <property type="match status" value="1"/>
</dbReference>
<comment type="caution">
    <text evidence="2">The sequence shown here is derived from an EMBL/GenBank/DDBJ whole genome shotgun (WGS) entry which is preliminary data.</text>
</comment>
<reference evidence="2 3" key="1">
    <citation type="journal article" date="2014" name="Int. J. Syst. Evol. Microbiol.">
        <title>Description of Galbitalea soli gen. nov., sp. nov., and Frondihabitans sucicola sp. nov.</title>
        <authorList>
            <person name="Kim S.J."/>
            <person name="Lim J.M."/>
            <person name="Ahn J.H."/>
            <person name="Weon H.Y."/>
            <person name="Hamada M."/>
            <person name="Suzuki K."/>
            <person name="Ahn T.Y."/>
            <person name="Kwon S.W."/>
        </authorList>
    </citation>
    <scope>NUCLEOTIDE SEQUENCE [LARGE SCALE GENOMIC DNA]</scope>
    <source>
        <strain evidence="2 3">NBRC 108727</strain>
    </source>
</reference>
<dbReference type="Proteomes" id="UP000479756">
    <property type="component" value="Unassembled WGS sequence"/>
</dbReference>
<accession>A0A7C9PPN1</accession>
<dbReference type="PANTHER" id="PTHR30469:SF38">
    <property type="entry name" value="HLYD FAMILY SECRETION PROTEIN"/>
    <property type="match status" value="1"/>
</dbReference>
<gene>
    <name evidence="2" type="ORF">G3T37_14165</name>
</gene>
<proteinExistence type="predicted"/>